<protein>
    <recommendedName>
        <fullName evidence="3">Wadjet protein JetD C-terminal domain-containing protein</fullName>
    </recommendedName>
</protein>
<dbReference type="SUPFAM" id="SSF56726">
    <property type="entry name" value="DNA topoisomerase IV, alpha subunit"/>
    <property type="match status" value="1"/>
</dbReference>
<dbReference type="GO" id="GO:0003677">
    <property type="term" value="F:DNA binding"/>
    <property type="evidence" value="ECO:0007669"/>
    <property type="project" value="InterPro"/>
</dbReference>
<organism evidence="1 2">
    <name type="scientific">Chryseobacterium luteum</name>
    <dbReference type="NCBI Taxonomy" id="421531"/>
    <lineage>
        <taxon>Bacteria</taxon>
        <taxon>Pseudomonadati</taxon>
        <taxon>Bacteroidota</taxon>
        <taxon>Flavobacteriia</taxon>
        <taxon>Flavobacteriales</taxon>
        <taxon>Weeksellaceae</taxon>
        <taxon>Chryseobacterium group</taxon>
        <taxon>Chryseobacterium</taxon>
    </lineage>
</organism>
<evidence type="ECO:0008006" key="3">
    <source>
        <dbReference type="Google" id="ProtNLM"/>
    </source>
</evidence>
<comment type="caution">
    <text evidence="1">The sequence shown here is derived from an EMBL/GenBank/DDBJ whole genome shotgun (WGS) entry which is preliminary data.</text>
</comment>
<gene>
    <name evidence="1" type="ORF">IX38_21075</name>
</gene>
<dbReference type="InterPro" id="IPR036078">
    <property type="entry name" value="Spo11/TopoVI_A_sf"/>
</dbReference>
<proteinExistence type="predicted"/>
<reference evidence="1 2" key="1">
    <citation type="submission" date="2014-07" db="EMBL/GenBank/DDBJ databases">
        <title>Genome of Chryseobacterium luteum DSM 18605.</title>
        <authorList>
            <person name="Stropko S.J."/>
            <person name="Pipes S.E."/>
            <person name="Newman J.D."/>
        </authorList>
    </citation>
    <scope>NUCLEOTIDE SEQUENCE [LARGE SCALE GENOMIC DNA]</scope>
    <source>
        <strain evidence="1 2">DSM 18605</strain>
    </source>
</reference>
<dbReference type="AlphaFoldDB" id="A0A085YYI5"/>
<name>A0A085YYI5_9FLAO</name>
<dbReference type="Gene3D" id="3.40.1360.10">
    <property type="match status" value="1"/>
</dbReference>
<dbReference type="GO" id="GO:0005694">
    <property type="term" value="C:chromosome"/>
    <property type="evidence" value="ECO:0007669"/>
    <property type="project" value="InterPro"/>
</dbReference>
<dbReference type="eggNOG" id="ENOG5030MHB">
    <property type="taxonomic scope" value="Bacteria"/>
</dbReference>
<dbReference type="RefSeq" id="WP_034707739.1">
    <property type="nucleotide sequence ID" value="NZ_JPRO01000027.1"/>
</dbReference>
<evidence type="ECO:0000313" key="1">
    <source>
        <dbReference type="EMBL" id="KFE97248.1"/>
    </source>
</evidence>
<sequence>MDRLKVPVEYKNNIELWYVGGNNTKPLLDISADKLNLPIYYFCDWDYNGLDIYCQVRNIFNAKGKEIIIIEPPENSKNYPLR</sequence>
<accession>A0A085YYI5</accession>
<evidence type="ECO:0000313" key="2">
    <source>
        <dbReference type="Proteomes" id="UP000028703"/>
    </source>
</evidence>
<dbReference type="EMBL" id="JPRO01000027">
    <property type="protein sequence ID" value="KFE97248.1"/>
    <property type="molecule type" value="Genomic_DNA"/>
</dbReference>
<dbReference type="Proteomes" id="UP000028703">
    <property type="component" value="Unassembled WGS sequence"/>
</dbReference>
<keyword evidence="2" id="KW-1185">Reference proteome</keyword>